<proteinExistence type="predicted"/>
<evidence type="ECO:0000313" key="1">
    <source>
        <dbReference type="EMBL" id="OAD90714.1"/>
    </source>
</evidence>
<accession>A0A1A9LCL8</accession>
<dbReference type="OrthoDB" id="6717924at2"/>
<dbReference type="EMBL" id="LXIE01000033">
    <property type="protein sequence ID" value="OAD90714.1"/>
    <property type="molecule type" value="Genomic_DNA"/>
</dbReference>
<sequence length="324" mass="37422">MTKEEILNGIHELLSKNVIGGAQMMARYKGFRGELFFENFLSEKYPVFKILEGGIIMSKNSTKTSLDNSMYFTVLPDTSDLGDYKNIYKALSNIGFMEMYIILYADDWQEKEVMKFETETISLKVPSLKILKFDAQQNEFIETNNDVKNVTGFLEDLPKRGKNQYAIEPDCKEWLIANLSQFSEKQLLKIYMDRLFFDGFIGFSKNKGKSSDIDLILIRPTGEYRFIEIKEKDLPKSNQGFGLDVPRLEDLGRIQEQSSIEYYLAVRHINNQEDRELIGWKYISITEFEKDVKGNKTIEGGTGMRSSYSSNPTLICSLSKFRNL</sequence>
<dbReference type="RefSeq" id="WP_068762485.1">
    <property type="nucleotide sequence ID" value="NZ_LXIE01000033.1"/>
</dbReference>
<dbReference type="AlphaFoldDB" id="A0A1A9LCL8"/>
<organism evidence="1 2">
    <name type="scientific">Aequorivita soesokkakensis</name>
    <dbReference type="NCBI Taxonomy" id="1385699"/>
    <lineage>
        <taxon>Bacteria</taxon>
        <taxon>Pseudomonadati</taxon>
        <taxon>Bacteroidota</taxon>
        <taxon>Flavobacteriia</taxon>
        <taxon>Flavobacteriales</taxon>
        <taxon>Flavobacteriaceae</taxon>
        <taxon>Aequorivita</taxon>
    </lineage>
</organism>
<protein>
    <submittedName>
        <fullName evidence="1">Uncharacterized protein</fullName>
    </submittedName>
</protein>
<name>A0A1A9LCL8_9FLAO</name>
<reference evidence="1 2" key="1">
    <citation type="submission" date="2016-05" db="EMBL/GenBank/DDBJ databases">
        <title>Genome sequencing of Vitellibacter soesokkakensis RSSK-12.</title>
        <authorList>
            <person name="Thevarajoo S."/>
            <person name="Selvaratnam C."/>
            <person name="Goh K.M."/>
            <person name="Chan K.-G."/>
            <person name="Chong C.S."/>
        </authorList>
    </citation>
    <scope>NUCLEOTIDE SEQUENCE [LARGE SCALE GENOMIC DNA]</scope>
    <source>
        <strain evidence="1 2">RSSK-12</strain>
    </source>
</reference>
<evidence type="ECO:0000313" key="2">
    <source>
        <dbReference type="Proteomes" id="UP000077552"/>
    </source>
</evidence>
<gene>
    <name evidence="1" type="ORF">A7A78_14185</name>
</gene>
<comment type="caution">
    <text evidence="1">The sequence shown here is derived from an EMBL/GenBank/DDBJ whole genome shotgun (WGS) entry which is preliminary data.</text>
</comment>
<keyword evidence="2" id="KW-1185">Reference proteome</keyword>
<dbReference type="Proteomes" id="UP000077552">
    <property type="component" value="Unassembled WGS sequence"/>
</dbReference>